<comment type="caution">
    <text evidence="1">The sequence shown here is derived from an EMBL/GenBank/DDBJ whole genome shotgun (WGS) entry which is preliminary data.</text>
</comment>
<name>A0A5R9A3Y0_PSENT</name>
<protein>
    <submittedName>
        <fullName evidence="1">DUF883 family protein</fullName>
    </submittedName>
</protein>
<reference evidence="1 2" key="1">
    <citation type="submission" date="2019-05" db="EMBL/GenBank/DDBJ databases">
        <authorList>
            <person name="Moore K."/>
            <person name="O'Neill P."/>
            <person name="Farbos A."/>
            <person name="Studholme D.J."/>
        </authorList>
    </citation>
    <scope>NUCLEOTIDE SEQUENCE [LARGE SCALE GENOMIC DNA]</scope>
    <source>
        <strain evidence="1 2">DSM 9128</strain>
    </source>
</reference>
<organism evidence="1 2">
    <name type="scientific">Pseudomonas nitroreducens</name>
    <dbReference type="NCBI Taxonomy" id="46680"/>
    <lineage>
        <taxon>Bacteria</taxon>
        <taxon>Pseudomonadati</taxon>
        <taxon>Pseudomonadota</taxon>
        <taxon>Gammaproteobacteria</taxon>
        <taxon>Pseudomonadales</taxon>
        <taxon>Pseudomonadaceae</taxon>
        <taxon>Pseudomonas</taxon>
    </lineage>
</organism>
<reference evidence="2" key="2">
    <citation type="submission" date="2019-06" db="EMBL/GenBank/DDBJ databases">
        <title>AzeR, a transcriptional regulator that responds to azelaic acid in Pseudomonas nitroreducens.</title>
        <authorList>
            <person name="Bez C."/>
            <person name="Javvadi S.G."/>
            <person name="Bertani I."/>
            <person name="Devescovi G."/>
            <person name="Studholme D.J."/>
            <person name="Geller A."/>
            <person name="Levy A."/>
            <person name="Venturi V."/>
        </authorList>
    </citation>
    <scope>NUCLEOTIDE SEQUENCE [LARGE SCALE GENOMIC DNA]</scope>
    <source>
        <strain evidence="2">DSM 9128</strain>
    </source>
</reference>
<dbReference type="Proteomes" id="UP000307510">
    <property type="component" value="Unassembled WGS sequence"/>
</dbReference>
<accession>A0A5R9A3Y0</accession>
<evidence type="ECO:0000313" key="2">
    <source>
        <dbReference type="Proteomes" id="UP000307510"/>
    </source>
</evidence>
<gene>
    <name evidence="1" type="ORF">FEA48_13975</name>
</gene>
<dbReference type="AlphaFoldDB" id="A0A5R9A3Y0"/>
<sequence>MGSYRWFPSLHTSTRNSGLRELQALVNDLEGLLESGRDLTVDQLPDFKARLRDLVDESRETSDHLVQRSRRAIQASGEYVGEHPWQTAAVLAAAAGILAAACALSRNHH</sequence>
<dbReference type="RefSeq" id="WP_138214329.1">
    <property type="nucleotide sequence ID" value="NZ_VASG01000004.1"/>
</dbReference>
<dbReference type="EMBL" id="VASG01000004">
    <property type="protein sequence ID" value="TLP73352.1"/>
    <property type="molecule type" value="Genomic_DNA"/>
</dbReference>
<proteinExistence type="predicted"/>
<evidence type="ECO:0000313" key="1">
    <source>
        <dbReference type="EMBL" id="TLP73352.1"/>
    </source>
</evidence>